<dbReference type="Proteomes" id="UP001275436">
    <property type="component" value="Unassembled WGS sequence"/>
</dbReference>
<keyword evidence="1" id="KW-0812">Transmembrane</keyword>
<dbReference type="EMBL" id="BSKO01000001">
    <property type="protein sequence ID" value="GLO65692.1"/>
    <property type="molecule type" value="Genomic_DNA"/>
</dbReference>
<name>A0ABQ5THU8_9BACI</name>
<feature type="transmembrane region" description="Helical" evidence="1">
    <location>
        <begin position="12"/>
        <end position="37"/>
    </location>
</feature>
<evidence type="ECO:0000256" key="1">
    <source>
        <dbReference type="SAM" id="Phobius"/>
    </source>
</evidence>
<reference evidence="2 3" key="1">
    <citation type="submission" date="2023-02" db="EMBL/GenBank/DDBJ databases">
        <title>Oceanobacillus kimchii IFOP_LL358 isolated form Alexandrium catenella lab strain.</title>
        <authorList>
            <person name="Gajardo G."/>
            <person name="Ueki S."/>
            <person name="Maruyama F."/>
        </authorList>
    </citation>
    <scope>NUCLEOTIDE SEQUENCE [LARGE SCALE GENOMIC DNA]</scope>
    <source>
        <strain evidence="2 3">IFOP_LL358</strain>
    </source>
</reference>
<proteinExistence type="predicted"/>
<keyword evidence="3" id="KW-1185">Reference proteome</keyword>
<keyword evidence="1" id="KW-1133">Transmembrane helix</keyword>
<sequence length="52" mass="6416">MKSNIYGCNSFDLFAIAIAVIYIYFLFFRFFYLLIYLDEDERYTNFEVWSVM</sequence>
<keyword evidence="1" id="KW-0472">Membrane</keyword>
<dbReference type="RefSeq" id="WP_017796389.1">
    <property type="nucleotide sequence ID" value="NZ_BSKO01000001.1"/>
</dbReference>
<protein>
    <submittedName>
        <fullName evidence="2">Uncharacterized protein</fullName>
    </submittedName>
</protein>
<accession>A0ABQ5THU8</accession>
<comment type="caution">
    <text evidence="2">The sequence shown here is derived from an EMBL/GenBank/DDBJ whole genome shotgun (WGS) entry which is preliminary data.</text>
</comment>
<organism evidence="2 3">
    <name type="scientific">Oceanobacillus kimchii</name>
    <dbReference type="NCBI Taxonomy" id="746691"/>
    <lineage>
        <taxon>Bacteria</taxon>
        <taxon>Bacillati</taxon>
        <taxon>Bacillota</taxon>
        <taxon>Bacilli</taxon>
        <taxon>Bacillales</taxon>
        <taxon>Bacillaceae</taxon>
        <taxon>Oceanobacillus</taxon>
    </lineage>
</organism>
<evidence type="ECO:0000313" key="3">
    <source>
        <dbReference type="Proteomes" id="UP001275436"/>
    </source>
</evidence>
<evidence type="ECO:0000313" key="2">
    <source>
        <dbReference type="EMBL" id="GLO65692.1"/>
    </source>
</evidence>
<gene>
    <name evidence="2" type="ORF">MACH08_14760</name>
</gene>